<evidence type="ECO:0000256" key="2">
    <source>
        <dbReference type="ARBA" id="ARBA00001974"/>
    </source>
</evidence>
<evidence type="ECO:0000256" key="3">
    <source>
        <dbReference type="ARBA" id="ARBA00006409"/>
    </source>
</evidence>
<evidence type="ECO:0000313" key="15">
    <source>
        <dbReference type="EMBL" id="EMN17035.1"/>
    </source>
</evidence>
<dbReference type="Proteomes" id="UP000012166">
    <property type="component" value="Unassembled WGS sequence"/>
</dbReference>
<dbReference type="InterPro" id="IPR006050">
    <property type="entry name" value="DNA_photolyase_N"/>
</dbReference>
<evidence type="ECO:0000256" key="13">
    <source>
        <dbReference type="ARBA" id="ARBA00033999"/>
    </source>
</evidence>
<gene>
    <name evidence="15" type="ORF">LEP1GSC056_1541</name>
</gene>
<dbReference type="InterPro" id="IPR036155">
    <property type="entry name" value="Crypto/Photolyase_N_sf"/>
</dbReference>
<evidence type="ECO:0000256" key="10">
    <source>
        <dbReference type="ARBA" id="ARBA00023204"/>
    </source>
</evidence>
<keyword evidence="7" id="KW-0227">DNA damage</keyword>
<evidence type="ECO:0000259" key="14">
    <source>
        <dbReference type="PROSITE" id="PS51645"/>
    </source>
</evidence>
<keyword evidence="11" id="KW-0456">Lyase</keyword>
<evidence type="ECO:0000313" key="16">
    <source>
        <dbReference type="Proteomes" id="UP000012166"/>
    </source>
</evidence>
<dbReference type="SUPFAM" id="SSF52425">
    <property type="entry name" value="Cryptochrome/photolyase, N-terminal domain"/>
    <property type="match status" value="1"/>
</dbReference>
<evidence type="ECO:0000256" key="11">
    <source>
        <dbReference type="ARBA" id="ARBA00023239"/>
    </source>
</evidence>
<dbReference type="SUPFAM" id="SSF48173">
    <property type="entry name" value="Cryptochrome/photolyase FAD-binding domain"/>
    <property type="match status" value="1"/>
</dbReference>
<evidence type="ECO:0000256" key="9">
    <source>
        <dbReference type="ARBA" id="ARBA00023125"/>
    </source>
</evidence>
<dbReference type="Gene3D" id="1.10.579.10">
    <property type="entry name" value="DNA Cyclobutane Dipyrimidine Photolyase, subunit A, domain 3"/>
    <property type="match status" value="1"/>
</dbReference>
<keyword evidence="6" id="KW-0285">Flavoprotein</keyword>
<evidence type="ECO:0000256" key="7">
    <source>
        <dbReference type="ARBA" id="ARBA00022763"/>
    </source>
</evidence>
<evidence type="ECO:0000256" key="1">
    <source>
        <dbReference type="ARBA" id="ARBA00001932"/>
    </source>
</evidence>
<protein>
    <recommendedName>
        <fullName evidence="5">Deoxyribodipyrimidine photo-lyase</fullName>
        <ecNumber evidence="4">4.1.99.3</ecNumber>
    </recommendedName>
    <alternativeName>
        <fullName evidence="12">DNA photolyase</fullName>
    </alternativeName>
</protein>
<dbReference type="InterPro" id="IPR036134">
    <property type="entry name" value="Crypto/Photolyase_FAD-like_sf"/>
</dbReference>
<name>A0ABC9SH13_LEPBO</name>
<comment type="cofactor">
    <cofactor evidence="1">
        <name>(6R)-5,10-methylene-5,6,7,8-tetrahydrofolate</name>
        <dbReference type="ChEBI" id="CHEBI:15636"/>
    </cofactor>
</comment>
<evidence type="ECO:0000256" key="12">
    <source>
        <dbReference type="ARBA" id="ARBA00031671"/>
    </source>
</evidence>
<dbReference type="EMBL" id="AHMS02000030">
    <property type="protein sequence ID" value="EMN17035.1"/>
    <property type="molecule type" value="Genomic_DNA"/>
</dbReference>
<comment type="cofactor">
    <cofactor evidence="2">
        <name>FAD</name>
        <dbReference type="ChEBI" id="CHEBI:57692"/>
    </cofactor>
</comment>
<dbReference type="InterPro" id="IPR014729">
    <property type="entry name" value="Rossmann-like_a/b/a_fold"/>
</dbReference>
<feature type="domain" description="Photolyase/cryptochrome alpha/beta" evidence="14">
    <location>
        <begin position="55"/>
        <end position="187"/>
    </location>
</feature>
<dbReference type="PROSITE" id="PS51645">
    <property type="entry name" value="PHR_CRY_ALPHA_BETA"/>
    <property type="match status" value="1"/>
</dbReference>
<keyword evidence="9" id="KW-0238">DNA-binding</keyword>
<dbReference type="GO" id="GO:0006281">
    <property type="term" value="P:DNA repair"/>
    <property type="evidence" value="ECO:0007669"/>
    <property type="project" value="UniProtKB-KW"/>
</dbReference>
<dbReference type="GO" id="GO:0003904">
    <property type="term" value="F:deoxyribodipyrimidine photo-lyase activity"/>
    <property type="evidence" value="ECO:0007669"/>
    <property type="project" value="UniProtKB-EC"/>
</dbReference>
<sequence>MLDAIFEDFCTFTKSIINLGYPFVCPSNKKENMFRKENLVRVRELGQNPILEEKPYVLYWMSMARRLAWNHSLDYSIHLSQKYKKELLIYEPLKMDYPWSSPRLHKFILDGMSYNARDAKKNGLYYAAFVETPNNPIADVFEKLTENSALVVTDDYPAYIVPELLEKVSKKIRCKFLVVDSNSIIPLSFYGEFVSAARILRPRVHRLFPEAWKFRSSSKPEKPFREKGDSWLEKNPNSPLKRIVWFEGDVDQISEICKNFNFHFQKIPPVPGKKGGREEGIKLLKKFLKRGLSGYAELRSHPKPPEEAYSSFLSPYLRFGHISQEEIVSEVLNWNLNGPWTPGVIIPENKNRKEGYFHPDSNVNSFLDELITWRDVGFLMFWKKPSFRKDLSILPDWIQKNLDFHKNDVRPYIYSKEQLESSSTHDVIWNAAQKELVLSGCMQNYLRMLWGKKVIEWSPDYQTAFEILEEFNNKYAYDGRDPNSYNGILWCFGLFDRPWFPERNVFGNIRTMSSDSTKKKFKLQAYLDYVQSLEERRR</sequence>
<dbReference type="InterPro" id="IPR052219">
    <property type="entry name" value="Photolyase_Class-2"/>
</dbReference>
<organism evidence="15 16">
    <name type="scientific">Leptospira borgpetersenii str. Brem 328</name>
    <dbReference type="NCBI Taxonomy" id="1049780"/>
    <lineage>
        <taxon>Bacteria</taxon>
        <taxon>Pseudomonadati</taxon>
        <taxon>Spirochaetota</taxon>
        <taxon>Spirochaetia</taxon>
        <taxon>Leptospirales</taxon>
        <taxon>Leptospiraceae</taxon>
        <taxon>Leptospira</taxon>
    </lineage>
</organism>
<comment type="caution">
    <text evidence="15">The sequence shown here is derived from an EMBL/GenBank/DDBJ whole genome shotgun (WGS) entry which is preliminary data.</text>
</comment>
<dbReference type="Gene3D" id="1.25.40.80">
    <property type="match status" value="1"/>
</dbReference>
<dbReference type="GO" id="GO:0003677">
    <property type="term" value="F:DNA binding"/>
    <property type="evidence" value="ECO:0007669"/>
    <property type="project" value="UniProtKB-KW"/>
</dbReference>
<evidence type="ECO:0000256" key="4">
    <source>
        <dbReference type="ARBA" id="ARBA00013149"/>
    </source>
</evidence>
<accession>A0ABC9SH13</accession>
<dbReference type="PANTHER" id="PTHR10211:SF0">
    <property type="entry name" value="DEOXYRIBODIPYRIMIDINE PHOTO-LYASE"/>
    <property type="match status" value="1"/>
</dbReference>
<evidence type="ECO:0000256" key="8">
    <source>
        <dbReference type="ARBA" id="ARBA00022827"/>
    </source>
</evidence>
<evidence type="ECO:0000256" key="6">
    <source>
        <dbReference type="ARBA" id="ARBA00022630"/>
    </source>
</evidence>
<comment type="similarity">
    <text evidence="3">Belongs to the DNA photolyase class-2 family.</text>
</comment>
<keyword evidence="8" id="KW-0274">FAD</keyword>
<reference evidence="15 16" key="1">
    <citation type="submission" date="2013-01" db="EMBL/GenBank/DDBJ databases">
        <authorList>
            <person name="Harkins D.M."/>
            <person name="Durkin A.S."/>
            <person name="Brinkac L.M."/>
            <person name="Haft D.H."/>
            <person name="Selengut J.D."/>
            <person name="Sanka R."/>
            <person name="DePew J."/>
            <person name="Purushe J."/>
            <person name="Hartskeerl R.A."/>
            <person name="Ahmed A."/>
            <person name="van der Linden H."/>
            <person name="Goris M.G.A."/>
            <person name="Vinetz J.M."/>
            <person name="Sutton G.G."/>
            <person name="Nierman W.C."/>
            <person name="Fouts D.E."/>
        </authorList>
    </citation>
    <scope>NUCLEOTIDE SEQUENCE [LARGE SCALE GENOMIC DNA]</scope>
    <source>
        <strain evidence="15 16">Brem 328</strain>
    </source>
</reference>
<dbReference type="AlphaFoldDB" id="A0ABC9SH13"/>
<dbReference type="FunFam" id="1.10.579.10:FF:000002">
    <property type="entry name" value="Deoxyribodipyrimidine photolyase"/>
    <property type="match status" value="1"/>
</dbReference>
<proteinExistence type="inferred from homology"/>
<dbReference type="Gene3D" id="3.40.50.620">
    <property type="entry name" value="HUPs"/>
    <property type="match status" value="1"/>
</dbReference>
<keyword evidence="10" id="KW-0234">DNA repair</keyword>
<dbReference type="PANTHER" id="PTHR10211">
    <property type="entry name" value="DEOXYRIBODIPYRIMIDINE PHOTOLYASE"/>
    <property type="match status" value="1"/>
</dbReference>
<comment type="catalytic activity">
    <reaction evidence="13">
        <text>cyclobutadipyrimidine (in DNA) = 2 pyrimidine residues (in DNA).</text>
        <dbReference type="EC" id="4.1.99.3"/>
    </reaction>
</comment>
<dbReference type="EC" id="4.1.99.3" evidence="4"/>
<evidence type="ECO:0000256" key="5">
    <source>
        <dbReference type="ARBA" id="ARBA00014046"/>
    </source>
</evidence>